<gene>
    <name evidence="4" type="ORF">CSB45_13245</name>
</gene>
<keyword evidence="1" id="KW-0547">Nucleotide-binding</keyword>
<dbReference type="Gene3D" id="1.10.8.60">
    <property type="match status" value="1"/>
</dbReference>
<evidence type="ECO:0000313" key="4">
    <source>
        <dbReference type="EMBL" id="PID56058.1"/>
    </source>
</evidence>
<dbReference type="Proteomes" id="UP000229740">
    <property type="component" value="Unassembled WGS sequence"/>
</dbReference>
<dbReference type="GO" id="GO:0005524">
    <property type="term" value="F:ATP binding"/>
    <property type="evidence" value="ECO:0007669"/>
    <property type="project" value="UniProtKB-KW"/>
</dbReference>
<protein>
    <recommendedName>
        <fullName evidence="3">Sigma-54 factor interaction domain-containing protein</fullName>
    </recommendedName>
</protein>
<dbReference type="Gene3D" id="3.40.50.300">
    <property type="entry name" value="P-loop containing nucleotide triphosphate hydrolases"/>
    <property type="match status" value="1"/>
</dbReference>
<name>A0A2G6E2U5_9BACT</name>
<evidence type="ECO:0000259" key="3">
    <source>
        <dbReference type="PROSITE" id="PS50045"/>
    </source>
</evidence>
<dbReference type="InterPro" id="IPR027417">
    <property type="entry name" value="P-loop_NTPase"/>
</dbReference>
<evidence type="ECO:0000256" key="1">
    <source>
        <dbReference type="ARBA" id="ARBA00022741"/>
    </source>
</evidence>
<dbReference type="Pfam" id="PF00158">
    <property type="entry name" value="Sigma54_activat"/>
    <property type="match status" value="1"/>
</dbReference>
<dbReference type="EMBL" id="PDPS01000039">
    <property type="protein sequence ID" value="PID56058.1"/>
    <property type="molecule type" value="Genomic_DNA"/>
</dbReference>
<organism evidence="4 5">
    <name type="scientific">candidate division KSB3 bacterium</name>
    <dbReference type="NCBI Taxonomy" id="2044937"/>
    <lineage>
        <taxon>Bacteria</taxon>
        <taxon>candidate division KSB3</taxon>
    </lineage>
</organism>
<evidence type="ECO:0000313" key="5">
    <source>
        <dbReference type="Proteomes" id="UP000229740"/>
    </source>
</evidence>
<keyword evidence="2" id="KW-0067">ATP-binding</keyword>
<feature type="domain" description="Sigma-54 factor interaction" evidence="3">
    <location>
        <begin position="8"/>
        <end position="236"/>
    </location>
</feature>
<accession>A0A2G6E2U5</accession>
<dbReference type="PROSITE" id="PS50045">
    <property type="entry name" value="SIGMA54_INTERACT_4"/>
    <property type="match status" value="1"/>
</dbReference>
<evidence type="ECO:0000256" key="2">
    <source>
        <dbReference type="ARBA" id="ARBA00022840"/>
    </source>
</evidence>
<comment type="caution">
    <text evidence="4">The sequence shown here is derived from an EMBL/GenBank/DDBJ whole genome shotgun (WGS) entry which is preliminary data.</text>
</comment>
<dbReference type="Pfam" id="PF25601">
    <property type="entry name" value="AAA_lid_14"/>
    <property type="match status" value="1"/>
</dbReference>
<dbReference type="InterPro" id="IPR002078">
    <property type="entry name" value="Sigma_54_int"/>
</dbReference>
<dbReference type="InterPro" id="IPR058031">
    <property type="entry name" value="AAA_lid_NorR"/>
</dbReference>
<dbReference type="GO" id="GO:0006355">
    <property type="term" value="P:regulation of DNA-templated transcription"/>
    <property type="evidence" value="ECO:0007669"/>
    <property type="project" value="InterPro"/>
</dbReference>
<dbReference type="SUPFAM" id="SSF52540">
    <property type="entry name" value="P-loop containing nucleoside triphosphate hydrolases"/>
    <property type="match status" value="1"/>
</dbReference>
<dbReference type="AlphaFoldDB" id="A0A2G6E2U5"/>
<dbReference type="PANTHER" id="PTHR32071">
    <property type="entry name" value="TRANSCRIPTIONAL REGULATORY PROTEIN"/>
    <property type="match status" value="1"/>
</dbReference>
<reference evidence="4 5" key="1">
    <citation type="submission" date="2017-10" db="EMBL/GenBank/DDBJ databases">
        <title>Novel microbial diversity and functional potential in the marine mammal oral microbiome.</title>
        <authorList>
            <person name="Dudek N.K."/>
            <person name="Sun C.L."/>
            <person name="Burstein D."/>
            <person name="Kantor R.S."/>
            <person name="Aliaga Goltsman D.S."/>
            <person name="Bik E.M."/>
            <person name="Thomas B.C."/>
            <person name="Banfield J.F."/>
            <person name="Relman D.A."/>
        </authorList>
    </citation>
    <scope>NUCLEOTIDE SEQUENCE [LARGE SCALE GENOMIC DNA]</scope>
    <source>
        <strain evidence="4">DOLZORAL124_49_17</strain>
    </source>
</reference>
<sequence>MTSLLEQVTYRSESMQHLRNEMGPFLKSSASMLFWGEPGSGMGFLARAIHEASGRPGRLLIIPGFSLEADSVKQQFLGVGDCPGWLEKADKGTIFVKRISETVFDVHQTLQRLLANRSLDGRLQFTRKGAADPIEVNVRFLFSMTHDLNMALQDELIHRQTVEEMKRRGDKIIRMPALRERKEDLLVLAQHFIDSANQKFGRSISGISESAQTLLLNYIWPGNIEELKQLIESIASQYSDLTEITEQELPEQIVNPEISGDKYRFKFKDDSKFVGKILSPVLHIHTEKKKLRLKAWNIVEIIRIEDDSFAPPKFRHFLIRIKDGSQIAAQILDTRLDVETSFDACYQVNPQEIVSIYMA</sequence>
<proteinExistence type="predicted"/>